<keyword evidence="1" id="KW-0812">Transmembrane</keyword>
<dbReference type="RefSeq" id="WP_080065847.1">
    <property type="nucleotide sequence ID" value="NZ_MZGX01000025.1"/>
</dbReference>
<gene>
    <name evidence="3" type="ORF">CLHUN_34190</name>
</gene>
<evidence type="ECO:0000256" key="1">
    <source>
        <dbReference type="SAM" id="Phobius"/>
    </source>
</evidence>
<feature type="transmembrane region" description="Helical" evidence="1">
    <location>
        <begin position="102"/>
        <end position="123"/>
    </location>
</feature>
<dbReference type="OrthoDB" id="9808690at2"/>
<sequence length="154" mass="17419">MFMKRSKYDIVINLICLLLLLGVTGYLAANWSSIPDKISGHYNTMGEVDRWGNKIELLVLAIIGWIMYIGITVLEHFPQAWNTGVTVTEENKARIYPILKKMLSTTKLLVVGVFAFLAINSALARALPIWFLPVFLVLMFGSIVFFVVRLIRAK</sequence>
<dbReference type="STRING" id="48256.CLHUN_34190"/>
<reference evidence="3 4" key="1">
    <citation type="submission" date="2017-03" db="EMBL/GenBank/DDBJ databases">
        <title>Genome sequence of Clostridium hungatei DSM 14427.</title>
        <authorList>
            <person name="Poehlein A."/>
            <person name="Daniel R."/>
        </authorList>
    </citation>
    <scope>NUCLEOTIDE SEQUENCE [LARGE SCALE GENOMIC DNA]</scope>
    <source>
        <strain evidence="3 4">DSM 14427</strain>
    </source>
</reference>
<evidence type="ECO:0000313" key="4">
    <source>
        <dbReference type="Proteomes" id="UP000191554"/>
    </source>
</evidence>
<dbReference type="Pfam" id="PF07853">
    <property type="entry name" value="DUF1648"/>
    <property type="match status" value="1"/>
</dbReference>
<keyword evidence="4" id="KW-1185">Reference proteome</keyword>
<dbReference type="InterPro" id="IPR012867">
    <property type="entry name" value="DUF1648"/>
</dbReference>
<feature type="transmembrane region" description="Helical" evidence="1">
    <location>
        <begin position="12"/>
        <end position="34"/>
    </location>
</feature>
<keyword evidence="1" id="KW-1133">Transmembrane helix</keyword>
<feature type="transmembrane region" description="Helical" evidence="1">
    <location>
        <begin position="54"/>
        <end position="74"/>
    </location>
</feature>
<proteinExistence type="predicted"/>
<dbReference type="Proteomes" id="UP000191554">
    <property type="component" value="Unassembled WGS sequence"/>
</dbReference>
<comment type="caution">
    <text evidence="3">The sequence shown here is derived from an EMBL/GenBank/DDBJ whole genome shotgun (WGS) entry which is preliminary data.</text>
</comment>
<evidence type="ECO:0000259" key="2">
    <source>
        <dbReference type="Pfam" id="PF07853"/>
    </source>
</evidence>
<feature type="transmembrane region" description="Helical" evidence="1">
    <location>
        <begin position="129"/>
        <end position="151"/>
    </location>
</feature>
<organism evidence="3 4">
    <name type="scientific">Ruminiclostridium hungatei</name>
    <name type="common">Clostridium hungatei</name>
    <dbReference type="NCBI Taxonomy" id="48256"/>
    <lineage>
        <taxon>Bacteria</taxon>
        <taxon>Bacillati</taxon>
        <taxon>Bacillota</taxon>
        <taxon>Clostridia</taxon>
        <taxon>Eubacteriales</taxon>
        <taxon>Oscillospiraceae</taxon>
        <taxon>Ruminiclostridium</taxon>
    </lineage>
</organism>
<accession>A0A1V4SHP2</accession>
<evidence type="ECO:0000313" key="3">
    <source>
        <dbReference type="EMBL" id="OPX42767.1"/>
    </source>
</evidence>
<protein>
    <recommendedName>
        <fullName evidence="2">DUF1648 domain-containing protein</fullName>
    </recommendedName>
</protein>
<dbReference type="AlphaFoldDB" id="A0A1V4SHP2"/>
<keyword evidence="1" id="KW-0472">Membrane</keyword>
<name>A0A1V4SHP2_RUMHU</name>
<feature type="domain" description="DUF1648" evidence="2">
    <location>
        <begin position="19"/>
        <end position="63"/>
    </location>
</feature>
<dbReference type="EMBL" id="MZGX01000025">
    <property type="protein sequence ID" value="OPX42767.1"/>
    <property type="molecule type" value="Genomic_DNA"/>
</dbReference>